<dbReference type="Pfam" id="PF02386">
    <property type="entry name" value="TrkH"/>
    <property type="match status" value="1"/>
</dbReference>
<keyword evidence="9" id="KW-0378">Hydrolase</keyword>
<gene>
    <name evidence="9" type="ordered locus">Intca_0578</name>
</gene>
<evidence type="ECO:0000256" key="7">
    <source>
        <dbReference type="ARBA" id="ARBA00023136"/>
    </source>
</evidence>
<dbReference type="HOGENOM" id="CLU_026429_0_1_11"/>
<dbReference type="EC" id="3.6.3.14" evidence="9"/>
<feature type="transmembrane region" description="Helical" evidence="8">
    <location>
        <begin position="318"/>
        <end position="349"/>
    </location>
</feature>
<feature type="transmembrane region" description="Helical" evidence="8">
    <location>
        <begin position="92"/>
        <end position="116"/>
    </location>
</feature>
<organism evidence="9 10">
    <name type="scientific">Intrasporangium calvum (strain ATCC 23552 / DSM 43043 / JCM 3097 / NBRC 12989 / NCIMB 10167 / NRRL B-3866 / 7 KIP)</name>
    <dbReference type="NCBI Taxonomy" id="710696"/>
    <lineage>
        <taxon>Bacteria</taxon>
        <taxon>Bacillati</taxon>
        <taxon>Actinomycetota</taxon>
        <taxon>Actinomycetes</taxon>
        <taxon>Micrococcales</taxon>
        <taxon>Intrasporangiaceae</taxon>
        <taxon>Intrasporangium</taxon>
    </lineage>
</organism>
<feature type="transmembrane region" description="Helical" evidence="8">
    <location>
        <begin position="29"/>
        <end position="53"/>
    </location>
</feature>
<feature type="transmembrane region" description="Helical" evidence="8">
    <location>
        <begin position="59"/>
        <end position="80"/>
    </location>
</feature>
<proteinExistence type="predicted"/>
<dbReference type="InterPro" id="IPR003445">
    <property type="entry name" value="Cat_transpt"/>
</dbReference>
<evidence type="ECO:0000313" key="9">
    <source>
        <dbReference type="EMBL" id="ADU47123.1"/>
    </source>
</evidence>
<dbReference type="GO" id="GO:0005886">
    <property type="term" value="C:plasma membrane"/>
    <property type="evidence" value="ECO:0007669"/>
    <property type="project" value="UniProtKB-SubCell"/>
</dbReference>
<evidence type="ECO:0000256" key="1">
    <source>
        <dbReference type="ARBA" id="ARBA00004651"/>
    </source>
</evidence>
<evidence type="ECO:0000256" key="2">
    <source>
        <dbReference type="ARBA" id="ARBA00022448"/>
    </source>
</evidence>
<feature type="transmembrane region" description="Helical" evidence="8">
    <location>
        <begin position="245"/>
        <end position="268"/>
    </location>
</feature>
<keyword evidence="3" id="KW-1003">Cell membrane</keyword>
<dbReference type="KEGG" id="ica:Intca_0578"/>
<keyword evidence="6" id="KW-0406">Ion transport</keyword>
<dbReference type="Proteomes" id="UP000008914">
    <property type="component" value="Chromosome"/>
</dbReference>
<keyword evidence="2" id="KW-0813">Transport</keyword>
<keyword evidence="7 8" id="KW-0472">Membrane</keyword>
<evidence type="ECO:0000256" key="8">
    <source>
        <dbReference type="SAM" id="Phobius"/>
    </source>
</evidence>
<dbReference type="eggNOG" id="COG0168">
    <property type="taxonomic scope" value="Bacteria"/>
</dbReference>
<dbReference type="AlphaFoldDB" id="E6S9T3"/>
<dbReference type="STRING" id="710696.Intca_0578"/>
<dbReference type="PANTHER" id="PTHR32024:SF1">
    <property type="entry name" value="KTR SYSTEM POTASSIUM UPTAKE PROTEIN B"/>
    <property type="match status" value="1"/>
</dbReference>
<keyword evidence="10" id="KW-1185">Reference proteome</keyword>
<feature type="transmembrane region" description="Helical" evidence="8">
    <location>
        <begin position="180"/>
        <end position="199"/>
    </location>
</feature>
<evidence type="ECO:0000256" key="6">
    <source>
        <dbReference type="ARBA" id="ARBA00023065"/>
    </source>
</evidence>
<sequence length="465" mass="49035">MPDSVQAMASMEAPVGAWSRVAQALSHPIRVVVVAFLAAILAGTALLMTPLAAASGDETGIVTALFTATSAVCVTGLVLVDTGTYWSGFGQGVILLLIQIGGLGIMTLASVLAVMIGRRIGVRASLLSGAEARRGHGAGMSARDIVVGVVRTSLLFEAVLALVLILRFSLSYDEPPARAAYLGVFHAVSAFNNAGFALWADNLERFALDPVVSLVIAGAIICGGLGFPVLWELRREWRRPRDWSLHTRITMTATVAILVVSTVVITLAEWGNDATIGSFPTPGKLLAGFFHAVNTRTAGFNSVPIGDLRSESLLASDLFMFIGAGSAGTAGGIKVTTFVLMGYIMWAELRGERHVIASRRTVPADVQRQALTVAFFAVTAIIVSTWVLLATSAFSLDVVLFEVVSAFGTVGLSTGITASLPTHGQLLLTVLMFVGRLGPLTVGASLALRTRPRRFEYPEERTIVG</sequence>
<keyword evidence="4 8" id="KW-0812">Transmembrane</keyword>
<comment type="subcellular location">
    <subcellularLocation>
        <location evidence="1">Cell membrane</location>
        <topology evidence="1">Multi-pass membrane protein</topology>
    </subcellularLocation>
</comment>
<dbReference type="GO" id="GO:0016787">
    <property type="term" value="F:hydrolase activity"/>
    <property type="evidence" value="ECO:0007669"/>
    <property type="project" value="UniProtKB-KW"/>
</dbReference>
<evidence type="ECO:0000256" key="5">
    <source>
        <dbReference type="ARBA" id="ARBA00022989"/>
    </source>
</evidence>
<dbReference type="GO" id="GO:0008324">
    <property type="term" value="F:monoatomic cation transmembrane transporter activity"/>
    <property type="evidence" value="ECO:0007669"/>
    <property type="project" value="InterPro"/>
</dbReference>
<keyword evidence="5 8" id="KW-1133">Transmembrane helix</keyword>
<dbReference type="PANTHER" id="PTHR32024">
    <property type="entry name" value="TRK SYSTEM POTASSIUM UPTAKE PROTEIN TRKG-RELATED"/>
    <property type="match status" value="1"/>
</dbReference>
<evidence type="ECO:0000256" key="3">
    <source>
        <dbReference type="ARBA" id="ARBA00022475"/>
    </source>
</evidence>
<dbReference type="EMBL" id="CP002343">
    <property type="protein sequence ID" value="ADU47123.1"/>
    <property type="molecule type" value="Genomic_DNA"/>
</dbReference>
<evidence type="ECO:0000313" key="10">
    <source>
        <dbReference type="Proteomes" id="UP000008914"/>
    </source>
</evidence>
<feature type="transmembrane region" description="Helical" evidence="8">
    <location>
        <begin position="426"/>
        <end position="448"/>
    </location>
</feature>
<reference evidence="9 10" key="1">
    <citation type="journal article" date="2010" name="Stand. Genomic Sci.">
        <title>Complete genome sequence of Intrasporangium calvum type strain (7 KIP).</title>
        <authorList>
            <person name="Del Rio T.G."/>
            <person name="Chertkov O."/>
            <person name="Yasawong M."/>
            <person name="Lucas S."/>
            <person name="Deshpande S."/>
            <person name="Cheng J.F."/>
            <person name="Detter C."/>
            <person name="Tapia R."/>
            <person name="Han C."/>
            <person name="Goodwin L."/>
            <person name="Pitluck S."/>
            <person name="Liolios K."/>
            <person name="Ivanova N."/>
            <person name="Mavromatis K."/>
            <person name="Pati A."/>
            <person name="Chen A."/>
            <person name="Palaniappan K."/>
            <person name="Land M."/>
            <person name="Hauser L."/>
            <person name="Chang Y.J."/>
            <person name="Jeffries C.D."/>
            <person name="Rohde M."/>
            <person name="Pukall R."/>
            <person name="Sikorski J."/>
            <person name="Goker M."/>
            <person name="Woyke T."/>
            <person name="Bristow J."/>
            <person name="Eisen J.A."/>
            <person name="Markowitz V."/>
            <person name="Hugenholtz P."/>
            <person name="Kyrpides N.C."/>
            <person name="Klenk H.P."/>
            <person name="Lapidus A."/>
        </authorList>
    </citation>
    <scope>NUCLEOTIDE SEQUENCE [LARGE SCALE GENOMIC DNA]</scope>
    <source>
        <strain evidence="10">ATCC 23552 / DSM 43043 / JCM 3097 / NBRC 12989 / 7 KIP</strain>
    </source>
</reference>
<evidence type="ECO:0000256" key="4">
    <source>
        <dbReference type="ARBA" id="ARBA00022692"/>
    </source>
</evidence>
<accession>E6S9T3</accession>
<dbReference type="GO" id="GO:0030001">
    <property type="term" value="P:metal ion transport"/>
    <property type="evidence" value="ECO:0007669"/>
    <property type="project" value="UniProtKB-ARBA"/>
</dbReference>
<feature type="transmembrane region" description="Helical" evidence="8">
    <location>
        <begin position="370"/>
        <end position="394"/>
    </location>
</feature>
<feature type="transmembrane region" description="Helical" evidence="8">
    <location>
        <begin position="145"/>
        <end position="168"/>
    </location>
</feature>
<protein>
    <submittedName>
        <fullName evidence="9">H(+)-transporting two-sector ATPase</fullName>
        <ecNumber evidence="9">3.6.3.14</ecNumber>
    </submittedName>
</protein>
<feature type="transmembrane region" description="Helical" evidence="8">
    <location>
        <begin position="211"/>
        <end position="233"/>
    </location>
</feature>
<name>E6S9T3_INTC7</name>